<comment type="caution">
    <text evidence="1">The sequence shown here is derived from an EMBL/GenBank/DDBJ whole genome shotgun (WGS) entry which is preliminary data.</text>
</comment>
<organism evidence="1 2">
    <name type="scientific">Candidatus Borkfalkia avistercoris</name>
    <dbReference type="NCBI Taxonomy" id="2838504"/>
    <lineage>
        <taxon>Bacteria</taxon>
        <taxon>Bacillati</taxon>
        <taxon>Bacillota</taxon>
        <taxon>Clostridia</taxon>
        <taxon>Christensenellales</taxon>
        <taxon>Christensenellaceae</taxon>
        <taxon>Candidatus Borkfalkia</taxon>
    </lineage>
</organism>
<evidence type="ECO:0000313" key="2">
    <source>
        <dbReference type="Proteomes" id="UP000824132"/>
    </source>
</evidence>
<dbReference type="AlphaFoldDB" id="A0A9D2IEW0"/>
<reference evidence="1" key="1">
    <citation type="journal article" date="2021" name="PeerJ">
        <title>Extensive microbial diversity within the chicken gut microbiome revealed by metagenomics and culture.</title>
        <authorList>
            <person name="Gilroy R."/>
            <person name="Ravi A."/>
            <person name="Getino M."/>
            <person name="Pursley I."/>
            <person name="Horton D.L."/>
            <person name="Alikhan N.F."/>
            <person name="Baker D."/>
            <person name="Gharbi K."/>
            <person name="Hall N."/>
            <person name="Watson M."/>
            <person name="Adriaenssens E.M."/>
            <person name="Foster-Nyarko E."/>
            <person name="Jarju S."/>
            <person name="Secka A."/>
            <person name="Antonio M."/>
            <person name="Oren A."/>
            <person name="Chaudhuri R.R."/>
            <person name="La Ragione R."/>
            <person name="Hildebrand F."/>
            <person name="Pallen M.J."/>
        </authorList>
    </citation>
    <scope>NUCLEOTIDE SEQUENCE</scope>
    <source>
        <strain evidence="1">CHK187-5294</strain>
    </source>
</reference>
<reference evidence="1" key="2">
    <citation type="submission" date="2021-04" db="EMBL/GenBank/DDBJ databases">
        <authorList>
            <person name="Gilroy R."/>
        </authorList>
    </citation>
    <scope>NUCLEOTIDE SEQUENCE</scope>
    <source>
        <strain evidence="1">CHK187-5294</strain>
    </source>
</reference>
<evidence type="ECO:0000313" key="1">
    <source>
        <dbReference type="EMBL" id="HIZ03992.1"/>
    </source>
</evidence>
<protein>
    <submittedName>
        <fullName evidence="1">DUF3795 domain-containing protein</fullName>
    </submittedName>
</protein>
<proteinExistence type="predicted"/>
<dbReference type="InterPro" id="IPR024227">
    <property type="entry name" value="DUF3795"/>
</dbReference>
<dbReference type="EMBL" id="DXCL01000042">
    <property type="protein sequence ID" value="HIZ03992.1"/>
    <property type="molecule type" value="Genomic_DNA"/>
</dbReference>
<gene>
    <name evidence="1" type="ORF">H9727_06875</name>
</gene>
<dbReference type="Pfam" id="PF12675">
    <property type="entry name" value="DUF3795"/>
    <property type="match status" value="1"/>
</dbReference>
<name>A0A9D2IEW0_9FIRM</name>
<dbReference type="Proteomes" id="UP000824132">
    <property type="component" value="Unassembled WGS sequence"/>
</dbReference>
<sequence length="96" mass="10344">MQKQTDVSPCGALCAECARLLECGGCRAIEGKVYWLQYTGQTVCAVYDCCVNGKGRQNCGGCEALPCARFTKDPTVSDEENAANLKKMLARLRSGD</sequence>
<accession>A0A9D2IEW0</accession>